<gene>
    <name evidence="2" type="ORF">TSG867_LOCUS21720</name>
</gene>
<evidence type="ECO:0000259" key="1">
    <source>
        <dbReference type="Pfam" id="PF14240"/>
    </source>
</evidence>
<dbReference type="Pfam" id="PF14240">
    <property type="entry name" value="YHYH"/>
    <property type="match status" value="1"/>
</dbReference>
<dbReference type="EMBL" id="CAJOBQ010001703">
    <property type="protein sequence ID" value="CAF4509099.1"/>
    <property type="molecule type" value="Genomic_DNA"/>
</dbReference>
<organism evidence="2 3">
    <name type="scientific">Rotaria socialis</name>
    <dbReference type="NCBI Taxonomy" id="392032"/>
    <lineage>
        <taxon>Eukaryota</taxon>
        <taxon>Metazoa</taxon>
        <taxon>Spiralia</taxon>
        <taxon>Gnathifera</taxon>
        <taxon>Rotifera</taxon>
        <taxon>Eurotatoria</taxon>
        <taxon>Bdelloidea</taxon>
        <taxon>Philodinida</taxon>
        <taxon>Philodinidae</taxon>
        <taxon>Rotaria</taxon>
    </lineage>
</organism>
<accession>A0A820VZ04</accession>
<sequence length="369" mass="38936">MATDQAVTSEPMALEVTEQFIVDCTTIAKNFYTTCGSYTTAVSNITATTGVNVSCSAGFNSTTCPGTMYGSTCVFAHKLSVTCSGSSTVRIRVQSNGLPLFCPFTPSILNEQDIDFEVNFNPTVSVNSLNQNATTTAALSQLLCNIQTEANAPTSANLVSYGTQLTTVAGVSVDGVALMNVNSANDVDPFYPTGGNPTESVDACFGHPNDHYVYHYHIASGCALNPPSGTIASCTGTPSCSSSVATYSISLYNSYRTLTVIGIAKDGHVVYGPYDSTGTQVTSGFDICNGMFYNSNGDYAYFATQTFPYITGCFGPGNYPNVSVNCSSNAPSSYTKSKYAGHAVSTFSSETLVLVYTITFLMTMVTLKQ</sequence>
<feature type="domain" description="YHYH" evidence="1">
    <location>
        <begin position="165"/>
        <end position="279"/>
    </location>
</feature>
<dbReference type="AlphaFoldDB" id="A0A820VZ04"/>
<dbReference type="Proteomes" id="UP000663862">
    <property type="component" value="Unassembled WGS sequence"/>
</dbReference>
<evidence type="ECO:0000313" key="3">
    <source>
        <dbReference type="Proteomes" id="UP000663862"/>
    </source>
</evidence>
<name>A0A820VZ04_9BILA</name>
<proteinExistence type="predicted"/>
<evidence type="ECO:0000313" key="2">
    <source>
        <dbReference type="EMBL" id="CAF4509099.1"/>
    </source>
</evidence>
<reference evidence="2" key="1">
    <citation type="submission" date="2021-02" db="EMBL/GenBank/DDBJ databases">
        <authorList>
            <person name="Nowell W R."/>
        </authorList>
    </citation>
    <scope>NUCLEOTIDE SEQUENCE</scope>
</reference>
<protein>
    <recommendedName>
        <fullName evidence="1">YHYH domain-containing protein</fullName>
    </recommendedName>
</protein>
<dbReference type="InterPro" id="IPR025924">
    <property type="entry name" value="YHYH_dom"/>
</dbReference>
<comment type="caution">
    <text evidence="2">The sequence shown here is derived from an EMBL/GenBank/DDBJ whole genome shotgun (WGS) entry which is preliminary data.</text>
</comment>